<proteinExistence type="predicted"/>
<evidence type="ECO:0000256" key="1">
    <source>
        <dbReference type="PROSITE-ProRule" id="PRU00175"/>
    </source>
</evidence>
<evidence type="ECO:0000313" key="4">
    <source>
        <dbReference type="EMBL" id="TDZ14795.1"/>
    </source>
</evidence>
<dbReference type="PROSITE" id="PS50089">
    <property type="entry name" value="ZF_RING_2"/>
    <property type="match status" value="1"/>
</dbReference>
<dbReference type="SUPFAM" id="SSF57850">
    <property type="entry name" value="RING/U-box"/>
    <property type="match status" value="1"/>
</dbReference>
<dbReference type="Gene3D" id="3.30.40.10">
    <property type="entry name" value="Zinc/RING finger domain, C3HC4 (zinc finger)"/>
    <property type="match status" value="1"/>
</dbReference>
<protein>
    <recommendedName>
        <fullName evidence="3">RING-type domain-containing protein</fullName>
    </recommendedName>
</protein>
<gene>
    <name evidence="4" type="ORF">Cob_v012404</name>
</gene>
<evidence type="ECO:0000313" key="5">
    <source>
        <dbReference type="Proteomes" id="UP000014480"/>
    </source>
</evidence>
<dbReference type="Proteomes" id="UP000014480">
    <property type="component" value="Unassembled WGS sequence"/>
</dbReference>
<dbReference type="Pfam" id="PF13920">
    <property type="entry name" value="zf-C3HC4_3"/>
    <property type="match status" value="1"/>
</dbReference>
<dbReference type="InterPro" id="IPR001841">
    <property type="entry name" value="Znf_RING"/>
</dbReference>
<dbReference type="PANTHER" id="PTHR23041">
    <property type="entry name" value="RING FINGER DOMAIN-CONTAINING"/>
    <property type="match status" value="1"/>
</dbReference>
<feature type="compositionally biased region" description="Basic residues" evidence="2">
    <location>
        <begin position="1"/>
        <end position="11"/>
    </location>
</feature>
<dbReference type="PANTHER" id="PTHR23041:SF78">
    <property type="entry name" value="E3 UBIQUITIN-PROTEIN LIGASE RNF4"/>
    <property type="match status" value="1"/>
</dbReference>
<keyword evidence="5" id="KW-1185">Reference proteome</keyword>
<name>A0A484FBA6_COLOR</name>
<keyword evidence="1" id="KW-0863">Zinc-finger</keyword>
<dbReference type="OrthoDB" id="4794345at2759"/>
<dbReference type="InterPro" id="IPR047134">
    <property type="entry name" value="RNF4"/>
</dbReference>
<comment type="caution">
    <text evidence="4">The sequence shown here is derived from an EMBL/GenBank/DDBJ whole genome shotgun (WGS) entry which is preliminary data.</text>
</comment>
<evidence type="ECO:0000259" key="3">
    <source>
        <dbReference type="PROSITE" id="PS50089"/>
    </source>
</evidence>
<feature type="region of interest" description="Disordered" evidence="2">
    <location>
        <begin position="1"/>
        <end position="36"/>
    </location>
</feature>
<feature type="domain" description="RING-type" evidence="3">
    <location>
        <begin position="161"/>
        <end position="202"/>
    </location>
</feature>
<keyword evidence="1" id="KW-0862">Zinc</keyword>
<sequence length="239" mass="25979">MPRHISNRRTARAGAPPVPEWPAPRRSPRRSAATKPEYRVNTLFNFRRYTRAARKQADVARPAPVNDIGAAGQNEGDLEGGVIDAASPADVAAAAPDAGAPAEPKKLDSVNCTCGTPESEKLYIFSSCGHTACQACLDQRGTCCGRLQNVQVYYQAGVTDCPVCWEDPRGEWCILVCGHKTCQSCFRTIAADKRGRSCPCCRQPFQVGYMTIPGGMANIYTRFSQHLSGQPSTRTYFSS</sequence>
<dbReference type="SMART" id="SM00184">
    <property type="entry name" value="RING"/>
    <property type="match status" value="2"/>
</dbReference>
<dbReference type="AlphaFoldDB" id="A0A484FBA6"/>
<accession>A0A484FBA6</accession>
<keyword evidence="1" id="KW-0479">Metal-binding</keyword>
<reference evidence="5" key="1">
    <citation type="journal article" date="2013" name="New Phytol.">
        <title>Comparative genomic and transcriptomic analyses reveal the hemibiotrophic stage shift of Colletotrichum fungi.</title>
        <authorList>
            <person name="Gan P."/>
            <person name="Ikeda K."/>
            <person name="Irieda H."/>
            <person name="Narusaka M."/>
            <person name="O'Connell R.J."/>
            <person name="Narusaka Y."/>
            <person name="Takano Y."/>
            <person name="Kubo Y."/>
            <person name="Shirasu K."/>
        </authorList>
    </citation>
    <scope>NUCLEOTIDE SEQUENCE [LARGE SCALE GENOMIC DNA]</scope>
    <source>
        <strain evidence="5">104-T / ATCC 96160 / CBS 514.97 / LARS 414 / MAFF 240422</strain>
    </source>
</reference>
<reference evidence="5" key="2">
    <citation type="journal article" date="2019" name="Mol. Plant Microbe Interact.">
        <title>Genome sequence resources for four phytopathogenic fungi from the Colletotrichum orbiculare species complex.</title>
        <authorList>
            <person name="Gan P."/>
            <person name="Tsushima A."/>
            <person name="Narusaka M."/>
            <person name="Narusaka Y."/>
            <person name="Takano Y."/>
            <person name="Kubo Y."/>
            <person name="Shirasu K."/>
        </authorList>
    </citation>
    <scope>GENOME REANNOTATION</scope>
    <source>
        <strain evidence="5">104-T / ATCC 96160 / CBS 514.97 / LARS 414 / MAFF 240422</strain>
    </source>
</reference>
<dbReference type="STRING" id="1213857.A0A484FBA6"/>
<dbReference type="InterPro" id="IPR013083">
    <property type="entry name" value="Znf_RING/FYVE/PHD"/>
</dbReference>
<dbReference type="EMBL" id="AMCV02000048">
    <property type="protein sequence ID" value="TDZ14795.1"/>
    <property type="molecule type" value="Genomic_DNA"/>
</dbReference>
<organism evidence="4 5">
    <name type="scientific">Colletotrichum orbiculare (strain 104-T / ATCC 96160 / CBS 514.97 / LARS 414 / MAFF 240422)</name>
    <name type="common">Cucumber anthracnose fungus</name>
    <name type="synonym">Colletotrichum lagenarium</name>
    <dbReference type="NCBI Taxonomy" id="1213857"/>
    <lineage>
        <taxon>Eukaryota</taxon>
        <taxon>Fungi</taxon>
        <taxon>Dikarya</taxon>
        <taxon>Ascomycota</taxon>
        <taxon>Pezizomycotina</taxon>
        <taxon>Sordariomycetes</taxon>
        <taxon>Hypocreomycetidae</taxon>
        <taxon>Glomerellales</taxon>
        <taxon>Glomerellaceae</taxon>
        <taxon>Colletotrichum</taxon>
        <taxon>Colletotrichum orbiculare species complex</taxon>
    </lineage>
</organism>
<dbReference type="GO" id="GO:0008270">
    <property type="term" value="F:zinc ion binding"/>
    <property type="evidence" value="ECO:0007669"/>
    <property type="project" value="UniProtKB-KW"/>
</dbReference>
<evidence type="ECO:0000256" key="2">
    <source>
        <dbReference type="SAM" id="MobiDB-lite"/>
    </source>
</evidence>